<dbReference type="Gene3D" id="3.90.640.20">
    <property type="entry name" value="Heat-shock cognate protein, ATPase"/>
    <property type="match status" value="1"/>
</dbReference>
<protein>
    <recommendedName>
        <fullName evidence="1">DUF3298 domain-containing protein</fullName>
    </recommendedName>
</protein>
<dbReference type="Pfam" id="PF11738">
    <property type="entry name" value="DUF3298"/>
    <property type="match status" value="1"/>
</dbReference>
<dbReference type="RefSeq" id="WP_235673642.1">
    <property type="nucleotide sequence ID" value="NZ_BLKY01000001.1"/>
</dbReference>
<evidence type="ECO:0000259" key="1">
    <source>
        <dbReference type="Pfam" id="PF11738"/>
    </source>
</evidence>
<name>A0A7I9YDG4_MYCAL</name>
<sequence>MPAAASESGESNGKTYTVAAATIAGATPDGGGRWHAEVAQVSGGDPSVAEAFNKAGDASARGQIEQVRTDADSVPSWTFEVKSELFFRPTALAQLLTGVYYAHGAAHPNNYVSTVVIDSRSARPITLSDLFSDEQDGLNRLSEQTKRIWPTVYGDGGEPMLDEPGNRPIAENFANWIPTADGLELHFADYQFGHGLPVITVPWAALTDVLAPDMAVLAQR</sequence>
<dbReference type="Proteomes" id="UP000465305">
    <property type="component" value="Unassembled WGS sequence"/>
</dbReference>
<feature type="domain" description="DUF3298" evidence="1">
    <location>
        <begin position="128"/>
        <end position="203"/>
    </location>
</feature>
<accession>A0A7I9YDG4</accession>
<evidence type="ECO:0000313" key="3">
    <source>
        <dbReference type="Proteomes" id="UP000465305"/>
    </source>
</evidence>
<evidence type="ECO:0000313" key="2">
    <source>
        <dbReference type="EMBL" id="GFG86745.1"/>
    </source>
</evidence>
<dbReference type="EMBL" id="BLKY01000001">
    <property type="protein sequence ID" value="GFG86745.1"/>
    <property type="molecule type" value="Genomic_DNA"/>
</dbReference>
<comment type="caution">
    <text evidence="2">The sequence shown here is derived from an EMBL/GenBank/DDBJ whole genome shotgun (WGS) entry which is preliminary data.</text>
</comment>
<proteinExistence type="predicted"/>
<gene>
    <name evidence="2" type="ORF">MALGJ_34210</name>
</gene>
<dbReference type="InterPro" id="IPR021729">
    <property type="entry name" value="DUF3298"/>
</dbReference>
<reference evidence="2 3" key="1">
    <citation type="journal article" date="2019" name="Emerg. Microbes Infect.">
        <title>Comprehensive subspecies identification of 175 nontuberculous mycobacteria species based on 7547 genomic profiles.</title>
        <authorList>
            <person name="Matsumoto Y."/>
            <person name="Kinjo T."/>
            <person name="Motooka D."/>
            <person name="Nabeya D."/>
            <person name="Jung N."/>
            <person name="Uechi K."/>
            <person name="Horii T."/>
            <person name="Iida T."/>
            <person name="Fujita J."/>
            <person name="Nakamura S."/>
        </authorList>
    </citation>
    <scope>NUCLEOTIDE SEQUENCE [LARGE SCALE GENOMIC DNA]</scope>
    <source>
        <strain evidence="2 3">JCM 30723</strain>
    </source>
</reference>
<organism evidence="2 3">
    <name type="scientific">Mycolicibacter algericus</name>
    <name type="common">Mycobacterium algericum</name>
    <dbReference type="NCBI Taxonomy" id="1288388"/>
    <lineage>
        <taxon>Bacteria</taxon>
        <taxon>Bacillati</taxon>
        <taxon>Actinomycetota</taxon>
        <taxon>Actinomycetes</taxon>
        <taxon>Mycobacteriales</taxon>
        <taxon>Mycobacteriaceae</taxon>
        <taxon>Mycolicibacter</taxon>
    </lineage>
</organism>
<dbReference type="InterPro" id="IPR037126">
    <property type="entry name" value="PdaC/RsiV-like_sf"/>
</dbReference>
<dbReference type="AlphaFoldDB" id="A0A7I9YDG4"/>